<name>A0ABW7MMK7_9FLAO</name>
<sequence length="226" mass="25995">MKKIILLICFVSLLSFCKSDKTEKGNTVTDANQLNTAEKIANAYGFENWGKISQIVFTFNVDKDSSHFERSWKWHPKTNDVILISGNDTILYNRKHIDSISMNADKAFINDKYWLLAPFQLLWDQGTSISEVVKEEAPISKNLLNKITLTYSNEGGYTPGDAYDFYFGDDYLIKEWVYRKQNSDTPSLTTSWENNQDFNGIILALDHLKSEGPFKLYFSNVKIILD</sequence>
<reference evidence="1 2" key="1">
    <citation type="submission" date="2024-02" db="EMBL/GenBank/DDBJ databases">
        <title>A Gaetbulibacter species isolated from tidal flats and genomic insights of their niches.</title>
        <authorList>
            <person name="Ye Y."/>
        </authorList>
    </citation>
    <scope>NUCLEOTIDE SEQUENCE [LARGE SCALE GENOMIC DNA]</scope>
    <source>
        <strain evidence="1 2">KEM-8</strain>
    </source>
</reference>
<dbReference type="Proteomes" id="UP001610104">
    <property type="component" value="Unassembled WGS sequence"/>
</dbReference>
<dbReference type="RefSeq" id="WP_395437288.1">
    <property type="nucleotide sequence ID" value="NZ_JBAWKC010000001.1"/>
</dbReference>
<proteinExistence type="predicted"/>
<evidence type="ECO:0008006" key="3">
    <source>
        <dbReference type="Google" id="ProtNLM"/>
    </source>
</evidence>
<keyword evidence="2" id="KW-1185">Reference proteome</keyword>
<accession>A0ABW7MMK7</accession>
<dbReference type="EMBL" id="JBAWKC010000001">
    <property type="protein sequence ID" value="MFH6768019.1"/>
    <property type="molecule type" value="Genomic_DNA"/>
</dbReference>
<comment type="caution">
    <text evidence="1">The sequence shown here is derived from an EMBL/GenBank/DDBJ whole genome shotgun (WGS) entry which is preliminary data.</text>
</comment>
<evidence type="ECO:0000313" key="2">
    <source>
        <dbReference type="Proteomes" id="UP001610104"/>
    </source>
</evidence>
<evidence type="ECO:0000313" key="1">
    <source>
        <dbReference type="EMBL" id="MFH6768019.1"/>
    </source>
</evidence>
<gene>
    <name evidence="1" type="ORF">V8G56_04660</name>
</gene>
<protein>
    <recommendedName>
        <fullName evidence="3">Selenophosphate synthetase</fullName>
    </recommendedName>
</protein>
<organism evidence="1 2">
    <name type="scientific">Gaetbulibacter aquiaggeris</name>
    <dbReference type="NCBI Taxonomy" id="1735373"/>
    <lineage>
        <taxon>Bacteria</taxon>
        <taxon>Pseudomonadati</taxon>
        <taxon>Bacteroidota</taxon>
        <taxon>Flavobacteriia</taxon>
        <taxon>Flavobacteriales</taxon>
        <taxon>Flavobacteriaceae</taxon>
        <taxon>Gaetbulibacter</taxon>
    </lineage>
</organism>